<dbReference type="CDD" id="cd14773">
    <property type="entry name" value="TrHb2_PhHbO-like_O"/>
    <property type="match status" value="1"/>
</dbReference>
<evidence type="ECO:0000256" key="2">
    <source>
        <dbReference type="ARBA" id="ARBA00022617"/>
    </source>
</evidence>
<accession>A0A4U8Z3T5</accession>
<name>A0A4U8Z3T5_METTU</name>
<dbReference type="InterPro" id="IPR009050">
    <property type="entry name" value="Globin-like_sf"/>
</dbReference>
<dbReference type="Proteomes" id="UP000294360">
    <property type="component" value="Chromosome"/>
</dbReference>
<keyword evidence="3" id="KW-0479">Metal-binding</keyword>
<dbReference type="GO" id="GO:0046872">
    <property type="term" value="F:metal ion binding"/>
    <property type="evidence" value="ECO:0007669"/>
    <property type="project" value="UniProtKB-KW"/>
</dbReference>
<dbReference type="Pfam" id="PF01152">
    <property type="entry name" value="Bac_globin"/>
    <property type="match status" value="1"/>
</dbReference>
<dbReference type="GO" id="GO:0005344">
    <property type="term" value="F:oxygen carrier activity"/>
    <property type="evidence" value="ECO:0007669"/>
    <property type="project" value="InterPro"/>
</dbReference>
<protein>
    <submittedName>
        <fullName evidence="6">Globin</fullName>
    </submittedName>
</protein>
<comment type="similarity">
    <text evidence="5">Belongs to the truncated hemoglobin family. Group II subfamily.</text>
</comment>
<organism evidence="6 7">
    <name type="scientific">Methylocella tundrae</name>
    <dbReference type="NCBI Taxonomy" id="227605"/>
    <lineage>
        <taxon>Bacteria</taxon>
        <taxon>Pseudomonadati</taxon>
        <taxon>Pseudomonadota</taxon>
        <taxon>Alphaproteobacteria</taxon>
        <taxon>Hyphomicrobiales</taxon>
        <taxon>Beijerinckiaceae</taxon>
        <taxon>Methylocella</taxon>
    </lineage>
</organism>
<dbReference type="InterPro" id="IPR012292">
    <property type="entry name" value="Globin/Proto"/>
</dbReference>
<evidence type="ECO:0000256" key="5">
    <source>
        <dbReference type="ARBA" id="ARBA00034496"/>
    </source>
</evidence>
<dbReference type="AlphaFoldDB" id="A0A4U8Z3T5"/>
<dbReference type="Gene3D" id="1.10.490.10">
    <property type="entry name" value="Globins"/>
    <property type="match status" value="1"/>
</dbReference>
<proteinExistence type="inferred from homology"/>
<dbReference type="RefSeq" id="WP_244605840.1">
    <property type="nucleotide sequence ID" value="NZ_CP139089.1"/>
</dbReference>
<evidence type="ECO:0000256" key="4">
    <source>
        <dbReference type="ARBA" id="ARBA00023004"/>
    </source>
</evidence>
<dbReference type="GO" id="GO:0019825">
    <property type="term" value="F:oxygen binding"/>
    <property type="evidence" value="ECO:0007669"/>
    <property type="project" value="InterPro"/>
</dbReference>
<keyword evidence="4" id="KW-0408">Iron</keyword>
<sequence length="133" mass="15349">MRALRQMQSLYESMGGEEEIRRLVETFYDIVETDPEAKELHLLHLRGHGVAHSRIEQFNFLSGFLGGPQYYVQKYGHAHLREMHAHVPIGRKERDLWLACMTKAIAKVGLGSQTADRLMRHFTRAAEGCRNQD</sequence>
<dbReference type="GO" id="GO:0020037">
    <property type="term" value="F:heme binding"/>
    <property type="evidence" value="ECO:0007669"/>
    <property type="project" value="InterPro"/>
</dbReference>
<dbReference type="EMBL" id="LR536450">
    <property type="protein sequence ID" value="VFU10100.1"/>
    <property type="molecule type" value="Genomic_DNA"/>
</dbReference>
<dbReference type="KEGG" id="mtun:MTUNDRAET4_3213"/>
<dbReference type="InterPro" id="IPR001486">
    <property type="entry name" value="Hemoglobin_trunc"/>
</dbReference>
<keyword evidence="2" id="KW-0349">Heme</keyword>
<keyword evidence="1" id="KW-0813">Transport</keyword>
<dbReference type="PANTHER" id="PTHR47366">
    <property type="entry name" value="TWO-ON-TWO HEMOGLOBIN-3"/>
    <property type="match status" value="1"/>
</dbReference>
<evidence type="ECO:0000313" key="6">
    <source>
        <dbReference type="EMBL" id="VFU10100.1"/>
    </source>
</evidence>
<dbReference type="PANTHER" id="PTHR47366:SF1">
    <property type="entry name" value="TWO-ON-TWO HEMOGLOBIN-3"/>
    <property type="match status" value="1"/>
</dbReference>
<evidence type="ECO:0000313" key="7">
    <source>
        <dbReference type="Proteomes" id="UP000294360"/>
    </source>
</evidence>
<reference evidence="6 7" key="1">
    <citation type="submission" date="2019-03" db="EMBL/GenBank/DDBJ databases">
        <authorList>
            <person name="Kox A.R. M."/>
        </authorList>
    </citation>
    <scope>NUCLEOTIDE SEQUENCE [LARGE SCALE GENOMIC DNA]</scope>
    <source>
        <strain evidence="6">MTUNDRAET4 annotated genome</strain>
    </source>
</reference>
<dbReference type="SUPFAM" id="SSF46458">
    <property type="entry name" value="Globin-like"/>
    <property type="match status" value="1"/>
</dbReference>
<gene>
    <name evidence="6" type="ORF">MTUNDRAET4_3213</name>
</gene>
<dbReference type="InterPro" id="IPR044203">
    <property type="entry name" value="GlbO/GLB3-like"/>
</dbReference>
<evidence type="ECO:0000256" key="1">
    <source>
        <dbReference type="ARBA" id="ARBA00022448"/>
    </source>
</evidence>
<evidence type="ECO:0000256" key="3">
    <source>
        <dbReference type="ARBA" id="ARBA00022723"/>
    </source>
</evidence>